<dbReference type="InterPro" id="IPR036390">
    <property type="entry name" value="WH_DNA-bd_sf"/>
</dbReference>
<dbReference type="GO" id="GO:0003677">
    <property type="term" value="F:DNA binding"/>
    <property type="evidence" value="ECO:0007669"/>
    <property type="project" value="UniProtKB-KW"/>
</dbReference>
<dbReference type="SUPFAM" id="SSF46785">
    <property type="entry name" value="Winged helix' DNA-binding domain"/>
    <property type="match status" value="1"/>
</dbReference>
<dbReference type="EMBL" id="BK016134">
    <property type="protein sequence ID" value="DAF97591.1"/>
    <property type="molecule type" value="Genomic_DNA"/>
</dbReference>
<proteinExistence type="predicted"/>
<sequence length="267" mass="29921">MTRCITAHASVFKILAALRKAGWGDLAGAHHRCHRAILDTLVSVSRSQGQDFSGYFKITTMQLADRAGYTDRHVRACIPDLEDMGLITWHRGGIAEGKPQPGFMRINKTALVALVRSARPVYDRLLNARRKETQERLQKLNRMVIFPQKPQRVSADKSHAEMISDLPLSRRACAPSAHAHAQNVSPAVDTAATQKANEAMPMMITYQAYMQKKYTGVPSSRWIEYIDTDPVAEELAVCGAMTYDELRRFETDLRMDHVNLTGVGTRL</sequence>
<evidence type="ECO:0000313" key="1">
    <source>
        <dbReference type="EMBL" id="DAF97591.1"/>
    </source>
</evidence>
<name>A0A8S5USX7_9CAUD</name>
<accession>A0A8S5USX7</accession>
<keyword evidence="1" id="KW-0238">DNA-binding</keyword>
<reference evidence="1" key="1">
    <citation type="journal article" date="2021" name="Proc. Natl. Acad. Sci. U.S.A.">
        <title>A Catalog of Tens of Thousands of Viruses from Human Metagenomes Reveals Hidden Associations with Chronic Diseases.</title>
        <authorList>
            <person name="Tisza M.J."/>
            <person name="Buck C.B."/>
        </authorList>
    </citation>
    <scope>NUCLEOTIDE SEQUENCE</scope>
    <source>
        <strain evidence="1">CtEZK6</strain>
    </source>
</reference>
<organism evidence="1">
    <name type="scientific">Siphoviridae sp. ctEZK6</name>
    <dbReference type="NCBI Taxonomy" id="2825397"/>
    <lineage>
        <taxon>Viruses</taxon>
        <taxon>Duplodnaviria</taxon>
        <taxon>Heunggongvirae</taxon>
        <taxon>Uroviricota</taxon>
        <taxon>Caudoviricetes</taxon>
    </lineage>
</organism>
<protein>
    <submittedName>
        <fullName evidence="1">Winged helix-turn-helix DNA-binding protein</fullName>
    </submittedName>
</protein>